<dbReference type="InterPro" id="IPR019787">
    <property type="entry name" value="Znf_PHD-finger"/>
</dbReference>
<keyword evidence="11" id="KW-1185">Reference proteome</keyword>
<evidence type="ECO:0000259" key="8">
    <source>
        <dbReference type="PROSITE" id="PS50016"/>
    </source>
</evidence>
<feature type="domain" description="RING-type" evidence="9">
    <location>
        <begin position="105"/>
        <end position="168"/>
    </location>
</feature>
<dbReference type="GO" id="GO:0000981">
    <property type="term" value="F:DNA-binding transcription factor activity, RNA polymerase II-specific"/>
    <property type="evidence" value="ECO:0007669"/>
    <property type="project" value="TreeGrafter"/>
</dbReference>
<keyword evidence="3" id="KW-0677">Repeat</keyword>
<dbReference type="PROSITE" id="PS50016">
    <property type="entry name" value="ZF_PHD_2"/>
    <property type="match status" value="1"/>
</dbReference>
<dbReference type="OrthoDB" id="6773119at2759"/>
<feature type="domain" description="PHD-type" evidence="8">
    <location>
        <begin position="102"/>
        <end position="170"/>
    </location>
</feature>
<sequence length="388" mass="43573">MSRAPRNSANPWQRNQPQHKKPQHNSSPDVNKSEIKFKEAQKKLQAAVQKHIKEYDSSSEEEELETNNIIGAILKSYTQTGGSENNLNRTQVFLEDTFLSGATTCLICISSVKRTESIWSCSECYCVFHLTCIQRWSKDTITQQKQALEDPVVIRNNIKIQWGCPKCRKEYGPSDIPTKYECFCKKVVNPKFEPFLIPHSCGETCGKNLKPFCGHDCVLLCHPGSCPPCPKTVSVTCYCASQPPRIQRCCNKEWSCGSPCNKLLSCKKHKCAQPCHPNDCLPCPKKSIQKCICGSNNKLRDCSTPIWQCDKVCNKPLECGHHNCMEVCHVGKCEPCILSKPRTCPCGRTFYNLPCTEDTPTCGDTCGKILECGTHICHQRCHKDKCGA</sequence>
<evidence type="ECO:0000256" key="5">
    <source>
        <dbReference type="ARBA" id="ARBA00022833"/>
    </source>
</evidence>
<comment type="caution">
    <text evidence="10">The sequence shown here is derived from an EMBL/GenBank/DDBJ whole genome shotgun (WGS) entry which is preliminary data.</text>
</comment>
<dbReference type="GO" id="GO:0008270">
    <property type="term" value="F:zinc ion binding"/>
    <property type="evidence" value="ECO:0007669"/>
    <property type="project" value="UniProtKB-KW"/>
</dbReference>
<keyword evidence="4 6" id="KW-0863">Zinc-finger</keyword>
<feature type="region of interest" description="Disordered" evidence="7">
    <location>
        <begin position="1"/>
        <end position="35"/>
    </location>
</feature>
<dbReference type="InterPro" id="IPR001841">
    <property type="entry name" value="Znf_RING"/>
</dbReference>
<evidence type="ECO:0000256" key="1">
    <source>
        <dbReference type="ARBA" id="ARBA00007269"/>
    </source>
</evidence>
<dbReference type="Pfam" id="PF01422">
    <property type="entry name" value="zf-NF-X1"/>
    <property type="match status" value="4"/>
</dbReference>
<dbReference type="GO" id="GO:0000977">
    <property type="term" value="F:RNA polymerase II transcription regulatory region sequence-specific DNA binding"/>
    <property type="evidence" value="ECO:0007669"/>
    <property type="project" value="TreeGrafter"/>
</dbReference>
<dbReference type="CDD" id="cd06008">
    <property type="entry name" value="NF-X1-zinc-finger"/>
    <property type="match status" value="3"/>
</dbReference>
<dbReference type="InterPro" id="IPR034078">
    <property type="entry name" value="NFX1_fam"/>
</dbReference>
<evidence type="ECO:0000256" key="4">
    <source>
        <dbReference type="ARBA" id="ARBA00022771"/>
    </source>
</evidence>
<dbReference type="SMART" id="SM00438">
    <property type="entry name" value="ZnF_NFX"/>
    <property type="match status" value="3"/>
</dbReference>
<feature type="compositionally biased region" description="Polar residues" evidence="7">
    <location>
        <begin position="1"/>
        <end position="16"/>
    </location>
</feature>
<dbReference type="PROSITE" id="PS50089">
    <property type="entry name" value="ZF_RING_2"/>
    <property type="match status" value="1"/>
</dbReference>
<dbReference type="PANTHER" id="PTHR12360:SF1">
    <property type="entry name" value="NF-X1-TYPE ZINC FINGER PROTEIN NFXL1"/>
    <property type="match status" value="1"/>
</dbReference>
<comment type="similarity">
    <text evidence="1">Belongs to the NFX1 family.</text>
</comment>
<evidence type="ECO:0000256" key="6">
    <source>
        <dbReference type="PROSITE-ProRule" id="PRU00175"/>
    </source>
</evidence>
<evidence type="ECO:0000259" key="9">
    <source>
        <dbReference type="PROSITE" id="PS50089"/>
    </source>
</evidence>
<organism evidence="10 11">
    <name type="scientific">Ignelater luminosus</name>
    <name type="common">Cucubano</name>
    <name type="synonym">Pyrophorus luminosus</name>
    <dbReference type="NCBI Taxonomy" id="2038154"/>
    <lineage>
        <taxon>Eukaryota</taxon>
        <taxon>Metazoa</taxon>
        <taxon>Ecdysozoa</taxon>
        <taxon>Arthropoda</taxon>
        <taxon>Hexapoda</taxon>
        <taxon>Insecta</taxon>
        <taxon>Pterygota</taxon>
        <taxon>Neoptera</taxon>
        <taxon>Endopterygota</taxon>
        <taxon>Coleoptera</taxon>
        <taxon>Polyphaga</taxon>
        <taxon>Elateriformia</taxon>
        <taxon>Elateroidea</taxon>
        <taxon>Elateridae</taxon>
        <taxon>Agrypninae</taxon>
        <taxon>Pyrophorini</taxon>
        <taxon>Ignelater</taxon>
    </lineage>
</organism>
<evidence type="ECO:0000313" key="11">
    <source>
        <dbReference type="Proteomes" id="UP000801492"/>
    </source>
</evidence>
<dbReference type="InterPro" id="IPR000967">
    <property type="entry name" value="Znf_NFX1"/>
</dbReference>
<evidence type="ECO:0000256" key="7">
    <source>
        <dbReference type="SAM" id="MobiDB-lite"/>
    </source>
</evidence>
<evidence type="ECO:0000256" key="2">
    <source>
        <dbReference type="ARBA" id="ARBA00022723"/>
    </source>
</evidence>
<gene>
    <name evidence="10" type="ORF">ILUMI_11907</name>
</gene>
<reference evidence="10" key="1">
    <citation type="submission" date="2019-08" db="EMBL/GenBank/DDBJ databases">
        <title>The genome of the North American firefly Photinus pyralis.</title>
        <authorList>
            <consortium name="Photinus pyralis genome working group"/>
            <person name="Fallon T.R."/>
            <person name="Sander Lower S.E."/>
            <person name="Weng J.-K."/>
        </authorList>
    </citation>
    <scope>NUCLEOTIDE SEQUENCE</scope>
    <source>
        <strain evidence="10">TRF0915ILg1</strain>
        <tissue evidence="10">Whole body</tissue>
    </source>
</reference>
<evidence type="ECO:0000313" key="10">
    <source>
        <dbReference type="EMBL" id="KAF2894266.1"/>
    </source>
</evidence>
<evidence type="ECO:0008006" key="12">
    <source>
        <dbReference type="Google" id="ProtNLM"/>
    </source>
</evidence>
<dbReference type="CDD" id="cd16697">
    <property type="entry name" value="RING-CH-C4HC3_NFXL1"/>
    <property type="match status" value="1"/>
</dbReference>
<accession>A0A8K0CZH2</accession>
<name>A0A8K0CZH2_IGNLU</name>
<feature type="non-terminal residue" evidence="10">
    <location>
        <position position="388"/>
    </location>
</feature>
<dbReference type="GO" id="GO:0005634">
    <property type="term" value="C:nucleus"/>
    <property type="evidence" value="ECO:0007669"/>
    <property type="project" value="InterPro"/>
</dbReference>
<dbReference type="Proteomes" id="UP000801492">
    <property type="component" value="Unassembled WGS sequence"/>
</dbReference>
<keyword evidence="2" id="KW-0479">Metal-binding</keyword>
<dbReference type="PANTHER" id="PTHR12360">
    <property type="entry name" value="NUCLEAR TRANSCRIPTION FACTOR, X-BOX BINDING 1 NFX1"/>
    <property type="match status" value="1"/>
</dbReference>
<evidence type="ECO:0000256" key="3">
    <source>
        <dbReference type="ARBA" id="ARBA00022737"/>
    </source>
</evidence>
<proteinExistence type="inferred from homology"/>
<dbReference type="AlphaFoldDB" id="A0A8K0CZH2"/>
<dbReference type="EMBL" id="VTPC01007177">
    <property type="protein sequence ID" value="KAF2894266.1"/>
    <property type="molecule type" value="Genomic_DNA"/>
</dbReference>
<protein>
    <recommendedName>
        <fullName evidence="12">NF-X1-type zinc finger protein NFXL1</fullName>
    </recommendedName>
</protein>
<keyword evidence="5" id="KW-0862">Zinc</keyword>